<evidence type="ECO:0000256" key="10">
    <source>
        <dbReference type="SAM" id="Phobius"/>
    </source>
</evidence>
<dbReference type="PANTHER" id="PTHR43302">
    <property type="entry name" value="TRANSPORTER ARSB-RELATED"/>
    <property type="match status" value="1"/>
</dbReference>
<feature type="transmembrane region" description="Helical" evidence="10">
    <location>
        <begin position="393"/>
        <end position="416"/>
    </location>
</feature>
<accession>A0AAU8G6H1</accession>
<proteinExistence type="inferred from homology"/>
<comment type="similarity">
    <text evidence="3">Belongs to the CitM (TC 2.A.11) transporter family.</text>
</comment>
<dbReference type="InterPro" id="IPR004680">
    <property type="entry name" value="Cit_transptr-like_dom"/>
</dbReference>
<evidence type="ECO:0000256" key="3">
    <source>
        <dbReference type="ARBA" id="ARBA00009843"/>
    </source>
</evidence>
<evidence type="ECO:0000256" key="8">
    <source>
        <dbReference type="ARBA" id="ARBA00022989"/>
    </source>
</evidence>
<evidence type="ECO:0000256" key="4">
    <source>
        <dbReference type="ARBA" id="ARBA00022448"/>
    </source>
</evidence>
<feature type="transmembrane region" description="Helical" evidence="10">
    <location>
        <begin position="25"/>
        <end position="44"/>
    </location>
</feature>
<reference evidence="12" key="1">
    <citation type="submission" date="2024-06" db="EMBL/GenBank/DDBJ databases">
        <title>A Novel Isolate, Dehalogenimonas sp. Strain 4OHTPN, Dechlorinates Aromatic 4 Hydroxy chlorothalonil by a Novel Reductive Dehalogenase.</title>
        <authorList>
            <person name="Liu G."/>
        </authorList>
    </citation>
    <scope>NUCLEOTIDE SEQUENCE</scope>
    <source>
        <strain evidence="12">4OHTPN</strain>
    </source>
</reference>
<keyword evidence="9 10" id="KW-0472">Membrane</keyword>
<feature type="domain" description="Citrate transporter-like" evidence="11">
    <location>
        <begin position="15"/>
        <end position="342"/>
    </location>
</feature>
<feature type="transmembrane region" description="Helical" evidence="10">
    <location>
        <begin position="56"/>
        <end position="76"/>
    </location>
</feature>
<comment type="subcellular location">
    <subcellularLocation>
        <location evidence="1">Cell membrane</location>
        <topology evidence="1">Multi-pass membrane protein</topology>
    </subcellularLocation>
</comment>
<dbReference type="AlphaFoldDB" id="A0AAU8G6H1"/>
<feature type="transmembrane region" description="Helical" evidence="10">
    <location>
        <begin position="273"/>
        <end position="301"/>
    </location>
</feature>
<sequence>MLPSLAVFGLTIAGIIFRPFRCSEAFIACLGAAAMVVLGIINLGDAAVAVPSSLNVLGFFLGLMVVAAVAEAAGLVEAVTEKAAVWSGGNGRNLLLIVFGVGVIITSLLSNDATALMLTPVVFLLTRRLNLDPLPYVFACAFVANAASFLLPVANPVNLLAVDAFDLRLGDYLAHLLLPGLVVTGVTAAVFLLIFRRETGRTFAVPSPSTAGRPMLRAVIMVLGGIIAGYIVFSLNGWPLSLPVLTGAGTLLAIGSIKHILKWRELAHSISWSILPFVAALAVLVKGLEIGGATAALAGLFDGLLGSGGLAAGLATSISTAAASNVINNWPAMMISVTTLSGAPEAVAQNPGLPYQAILGGALGPNIAVVGSLSSMLWLVLLRRRGLYISAGAFFKLGLLVTPAALLLGSLTLYLLS</sequence>
<keyword evidence="6 10" id="KW-0812">Transmembrane</keyword>
<protein>
    <submittedName>
        <fullName evidence="12">SLC13 family permease</fullName>
    </submittedName>
</protein>
<name>A0AAU8G6H1_9CHLR</name>
<evidence type="ECO:0000256" key="9">
    <source>
        <dbReference type="ARBA" id="ARBA00023136"/>
    </source>
</evidence>
<gene>
    <name evidence="12" type="ORF">ABV300_04975</name>
</gene>
<feature type="transmembrane region" description="Helical" evidence="10">
    <location>
        <begin position="174"/>
        <end position="195"/>
    </location>
</feature>
<evidence type="ECO:0000256" key="2">
    <source>
        <dbReference type="ARBA" id="ARBA00006433"/>
    </source>
</evidence>
<dbReference type="PANTHER" id="PTHR43302:SF5">
    <property type="entry name" value="TRANSPORTER ARSB-RELATED"/>
    <property type="match status" value="1"/>
</dbReference>
<dbReference type="Pfam" id="PF03600">
    <property type="entry name" value="CitMHS"/>
    <property type="match status" value="1"/>
</dbReference>
<evidence type="ECO:0000259" key="11">
    <source>
        <dbReference type="Pfam" id="PF03600"/>
    </source>
</evidence>
<dbReference type="GO" id="GO:0046685">
    <property type="term" value="P:response to arsenic-containing substance"/>
    <property type="evidence" value="ECO:0007669"/>
    <property type="project" value="UniProtKB-KW"/>
</dbReference>
<keyword evidence="8 10" id="KW-1133">Transmembrane helix</keyword>
<dbReference type="InterPro" id="IPR000802">
    <property type="entry name" value="Arsenical_pump_ArsB"/>
</dbReference>
<dbReference type="EMBL" id="CP159307">
    <property type="protein sequence ID" value="XCH32532.1"/>
    <property type="molecule type" value="Genomic_DNA"/>
</dbReference>
<evidence type="ECO:0000256" key="7">
    <source>
        <dbReference type="ARBA" id="ARBA00022849"/>
    </source>
</evidence>
<evidence type="ECO:0000256" key="1">
    <source>
        <dbReference type="ARBA" id="ARBA00004651"/>
    </source>
</evidence>
<comment type="similarity">
    <text evidence="2">Belongs to the ArsB family.</text>
</comment>
<keyword evidence="5" id="KW-1003">Cell membrane</keyword>
<evidence type="ECO:0000256" key="6">
    <source>
        <dbReference type="ARBA" id="ARBA00022692"/>
    </source>
</evidence>
<feature type="transmembrane region" description="Helical" evidence="10">
    <location>
        <begin position="136"/>
        <end position="154"/>
    </location>
</feature>
<feature type="transmembrane region" description="Helical" evidence="10">
    <location>
        <begin position="241"/>
        <end position="261"/>
    </location>
</feature>
<feature type="transmembrane region" description="Helical" evidence="10">
    <location>
        <begin position="216"/>
        <end position="235"/>
    </location>
</feature>
<feature type="transmembrane region" description="Helical" evidence="10">
    <location>
        <begin position="357"/>
        <end position="381"/>
    </location>
</feature>
<keyword evidence="4" id="KW-0813">Transport</keyword>
<evidence type="ECO:0000256" key="5">
    <source>
        <dbReference type="ARBA" id="ARBA00022475"/>
    </source>
</evidence>
<dbReference type="RefSeq" id="WP_353713806.1">
    <property type="nucleotide sequence ID" value="NZ_CP159307.1"/>
</dbReference>
<dbReference type="PRINTS" id="PR00758">
    <property type="entry name" value="ARSENICPUMP"/>
</dbReference>
<organism evidence="12">
    <name type="scientific">Dehalogenimonas sp. 4OHTPN</name>
    <dbReference type="NCBI Taxonomy" id="3166643"/>
    <lineage>
        <taxon>Bacteria</taxon>
        <taxon>Bacillati</taxon>
        <taxon>Chloroflexota</taxon>
        <taxon>Dehalococcoidia</taxon>
        <taxon>Dehalococcoidales</taxon>
        <taxon>Dehalococcoidaceae</taxon>
        <taxon>Dehalogenimonas</taxon>
    </lineage>
</organism>
<dbReference type="GO" id="GO:0015105">
    <property type="term" value="F:arsenite transmembrane transporter activity"/>
    <property type="evidence" value="ECO:0007669"/>
    <property type="project" value="InterPro"/>
</dbReference>
<keyword evidence="7" id="KW-0059">Arsenical resistance</keyword>
<dbReference type="GO" id="GO:0005886">
    <property type="term" value="C:plasma membrane"/>
    <property type="evidence" value="ECO:0007669"/>
    <property type="project" value="UniProtKB-SubCell"/>
</dbReference>
<evidence type="ECO:0000313" key="12">
    <source>
        <dbReference type="EMBL" id="XCH32532.1"/>
    </source>
</evidence>
<feature type="transmembrane region" description="Helical" evidence="10">
    <location>
        <begin position="96"/>
        <end position="124"/>
    </location>
</feature>